<dbReference type="AlphaFoldDB" id="A0A4D6MR77"/>
<dbReference type="Pfam" id="PF26130">
    <property type="entry name" value="PB1-like"/>
    <property type="match status" value="1"/>
</dbReference>
<protein>
    <recommendedName>
        <fullName evidence="1">PB1-like domain-containing protein</fullName>
    </recommendedName>
</protein>
<evidence type="ECO:0000313" key="2">
    <source>
        <dbReference type="EMBL" id="QCE03102.1"/>
    </source>
</evidence>
<sequence length="189" mass="20397">MVVSFGSLIEVGNLADKGHFVRYPVVKMKTKKFESFEGRFLRYQGGEEHVVHGVDAERWSYFEALSILKDEFKYDGMVKLWWKPKRGRMDRDLRPLSGTEGGGGQEGVVDLNENVGQEGAAGLSDNGGQEGTTTSAVSCLDSALYASVLPQTRAAAGSENPGRATTDFAPPPHQLAIKLAVLVAPSLPA</sequence>
<feature type="domain" description="PB1-like" evidence="1">
    <location>
        <begin position="31"/>
        <end position="97"/>
    </location>
</feature>
<dbReference type="EMBL" id="CP039352">
    <property type="protein sequence ID" value="QCE03102.1"/>
    <property type="molecule type" value="Genomic_DNA"/>
</dbReference>
<evidence type="ECO:0000313" key="3">
    <source>
        <dbReference type="Proteomes" id="UP000501690"/>
    </source>
</evidence>
<keyword evidence="3" id="KW-1185">Reference proteome</keyword>
<organism evidence="2 3">
    <name type="scientific">Vigna unguiculata</name>
    <name type="common">Cowpea</name>
    <dbReference type="NCBI Taxonomy" id="3917"/>
    <lineage>
        <taxon>Eukaryota</taxon>
        <taxon>Viridiplantae</taxon>
        <taxon>Streptophyta</taxon>
        <taxon>Embryophyta</taxon>
        <taxon>Tracheophyta</taxon>
        <taxon>Spermatophyta</taxon>
        <taxon>Magnoliopsida</taxon>
        <taxon>eudicotyledons</taxon>
        <taxon>Gunneridae</taxon>
        <taxon>Pentapetalae</taxon>
        <taxon>rosids</taxon>
        <taxon>fabids</taxon>
        <taxon>Fabales</taxon>
        <taxon>Fabaceae</taxon>
        <taxon>Papilionoideae</taxon>
        <taxon>50 kb inversion clade</taxon>
        <taxon>NPAAA clade</taxon>
        <taxon>indigoferoid/millettioid clade</taxon>
        <taxon>Phaseoleae</taxon>
        <taxon>Vigna</taxon>
    </lineage>
</organism>
<accession>A0A4D6MR77</accession>
<dbReference type="Proteomes" id="UP000501690">
    <property type="component" value="Linkage Group LG8"/>
</dbReference>
<reference evidence="2 3" key="1">
    <citation type="submission" date="2019-04" db="EMBL/GenBank/DDBJ databases">
        <title>An improved genome assembly and genetic linkage map for asparagus bean, Vigna unguiculata ssp. sesquipedialis.</title>
        <authorList>
            <person name="Xia Q."/>
            <person name="Zhang R."/>
            <person name="Dong Y."/>
        </authorList>
    </citation>
    <scope>NUCLEOTIDE SEQUENCE [LARGE SCALE GENOMIC DNA]</scope>
    <source>
        <tissue evidence="2">Leaf</tissue>
    </source>
</reference>
<proteinExistence type="predicted"/>
<gene>
    <name evidence="2" type="ORF">DEO72_LG8g1123</name>
</gene>
<name>A0A4D6MR77_VIGUN</name>
<dbReference type="InterPro" id="IPR058594">
    <property type="entry name" value="PB1-like_dom_pln"/>
</dbReference>
<evidence type="ECO:0000259" key="1">
    <source>
        <dbReference type="Pfam" id="PF26130"/>
    </source>
</evidence>